<accession>A0AAJ0DRV3</accession>
<evidence type="ECO:0000256" key="4">
    <source>
        <dbReference type="ARBA" id="ARBA00022723"/>
    </source>
</evidence>
<dbReference type="Gene3D" id="1.10.489.10">
    <property type="entry name" value="Chloroperoxidase-like"/>
    <property type="match status" value="1"/>
</dbReference>
<feature type="chain" id="PRO_5042589616" description="Heme haloperoxidase family profile domain-containing protein" evidence="8">
    <location>
        <begin position="18"/>
        <end position="440"/>
    </location>
</feature>
<dbReference type="PANTHER" id="PTHR33577">
    <property type="entry name" value="STERIGMATOCYSTIN BIOSYNTHESIS PEROXIDASE STCC-RELATED"/>
    <property type="match status" value="1"/>
</dbReference>
<evidence type="ECO:0000256" key="2">
    <source>
        <dbReference type="ARBA" id="ARBA00022559"/>
    </source>
</evidence>
<evidence type="ECO:0000256" key="7">
    <source>
        <dbReference type="ARBA" id="ARBA00025795"/>
    </source>
</evidence>
<evidence type="ECO:0000256" key="1">
    <source>
        <dbReference type="ARBA" id="ARBA00001970"/>
    </source>
</evidence>
<dbReference type="InterPro" id="IPR036851">
    <property type="entry name" value="Chloroperoxidase-like_sf"/>
</dbReference>
<dbReference type="PROSITE" id="PS51405">
    <property type="entry name" value="HEME_HALOPEROXIDASE"/>
    <property type="match status" value="1"/>
</dbReference>
<organism evidence="10 11">
    <name type="scientific">Extremus antarcticus</name>
    <dbReference type="NCBI Taxonomy" id="702011"/>
    <lineage>
        <taxon>Eukaryota</taxon>
        <taxon>Fungi</taxon>
        <taxon>Dikarya</taxon>
        <taxon>Ascomycota</taxon>
        <taxon>Pezizomycotina</taxon>
        <taxon>Dothideomycetes</taxon>
        <taxon>Dothideomycetidae</taxon>
        <taxon>Mycosphaerellales</taxon>
        <taxon>Extremaceae</taxon>
        <taxon>Extremus</taxon>
    </lineage>
</organism>
<evidence type="ECO:0000256" key="5">
    <source>
        <dbReference type="ARBA" id="ARBA00023002"/>
    </source>
</evidence>
<protein>
    <recommendedName>
        <fullName evidence="9">Heme haloperoxidase family profile domain-containing protein</fullName>
    </recommendedName>
</protein>
<comment type="caution">
    <text evidence="10">The sequence shown here is derived from an EMBL/GenBank/DDBJ whole genome shotgun (WGS) entry which is preliminary data.</text>
</comment>
<dbReference type="GO" id="GO:0004601">
    <property type="term" value="F:peroxidase activity"/>
    <property type="evidence" value="ECO:0007669"/>
    <property type="project" value="UniProtKB-KW"/>
</dbReference>
<dbReference type="GO" id="GO:0046872">
    <property type="term" value="F:metal ion binding"/>
    <property type="evidence" value="ECO:0007669"/>
    <property type="project" value="UniProtKB-KW"/>
</dbReference>
<keyword evidence="5" id="KW-0560">Oxidoreductase</keyword>
<evidence type="ECO:0000256" key="3">
    <source>
        <dbReference type="ARBA" id="ARBA00022617"/>
    </source>
</evidence>
<dbReference type="AlphaFoldDB" id="A0AAJ0DRV3"/>
<proteinExistence type="inferred from homology"/>
<comment type="similarity">
    <text evidence="7">Belongs to the chloroperoxidase family.</text>
</comment>
<evidence type="ECO:0000313" key="11">
    <source>
        <dbReference type="Proteomes" id="UP001271007"/>
    </source>
</evidence>
<sequence>MELHLLTLTIFCVLASAFPPDVLSALAAVEDLQLPNIDAALDLSKSRTNCGPTPCGGIFNAKEQYVPTTGKHAYASPAANQIRGPCPGLNAAANHGYLSRSGVTTLPETMTGLGDAYGMSPELSAFLAAYAIITNGSPLTGTWSIGGPPPSSGGLLGGLLGGSQGISYSHNIYEGDGSIARNDAYLNNGDAHSLNITRFASAYATGLANDRYTLDGFAQDLLSKIQESIATNPYYFAAPFSTTLVVPVAYNFVINLFSNHSAAEPNGYLDGEMFKTFFGVTGDYPNFTWLKGQERIPENWYRRPSSVPYGIPNGFLDVAINFQAYPGTFRLGGNTNGVNTYVGIDLSDLTGGVYHSSDLLDLKSSNAACFYAQFVQAVIPDAAATLLGELSAILNLVNKWIKPITGSVKCRVIGRYDQTLFNKFPGYKYKPKGQATNYRE</sequence>
<keyword evidence="4" id="KW-0479">Metal-binding</keyword>
<dbReference type="Pfam" id="PF01328">
    <property type="entry name" value="Peroxidase_2"/>
    <property type="match status" value="1"/>
</dbReference>
<feature type="signal peptide" evidence="8">
    <location>
        <begin position="1"/>
        <end position="17"/>
    </location>
</feature>
<dbReference type="InterPro" id="IPR000028">
    <property type="entry name" value="Chloroperoxidase"/>
</dbReference>
<reference evidence="10" key="1">
    <citation type="submission" date="2023-04" db="EMBL/GenBank/DDBJ databases">
        <title>Black Yeasts Isolated from many extreme environments.</title>
        <authorList>
            <person name="Coleine C."/>
            <person name="Stajich J.E."/>
            <person name="Selbmann L."/>
        </authorList>
    </citation>
    <scope>NUCLEOTIDE SEQUENCE</scope>
    <source>
        <strain evidence="10">CCFEE 5312</strain>
    </source>
</reference>
<dbReference type="SUPFAM" id="SSF47571">
    <property type="entry name" value="Cloroperoxidase"/>
    <property type="match status" value="1"/>
</dbReference>
<keyword evidence="8" id="KW-0732">Signal</keyword>
<evidence type="ECO:0000259" key="9">
    <source>
        <dbReference type="PROSITE" id="PS51405"/>
    </source>
</evidence>
<keyword evidence="11" id="KW-1185">Reference proteome</keyword>
<keyword evidence="2" id="KW-0575">Peroxidase</keyword>
<evidence type="ECO:0000256" key="6">
    <source>
        <dbReference type="ARBA" id="ARBA00023004"/>
    </source>
</evidence>
<feature type="domain" description="Heme haloperoxidase family profile" evidence="9">
    <location>
        <begin position="70"/>
        <end position="317"/>
    </location>
</feature>
<dbReference type="EMBL" id="JAWDJX010000008">
    <property type="protein sequence ID" value="KAK3055737.1"/>
    <property type="molecule type" value="Genomic_DNA"/>
</dbReference>
<dbReference type="Proteomes" id="UP001271007">
    <property type="component" value="Unassembled WGS sequence"/>
</dbReference>
<name>A0AAJ0DRV3_9PEZI</name>
<dbReference type="PANTHER" id="PTHR33577:SF1">
    <property type="entry name" value="HEME HALOPEROXIDASE FAMILY PROFILE DOMAIN-CONTAINING PROTEIN"/>
    <property type="match status" value="1"/>
</dbReference>
<keyword evidence="3" id="KW-0349">Heme</keyword>
<evidence type="ECO:0000313" key="10">
    <source>
        <dbReference type="EMBL" id="KAK3055737.1"/>
    </source>
</evidence>
<comment type="cofactor">
    <cofactor evidence="1">
        <name>heme b</name>
        <dbReference type="ChEBI" id="CHEBI:60344"/>
    </cofactor>
</comment>
<gene>
    <name evidence="10" type="ORF">LTR09_003658</name>
</gene>
<evidence type="ECO:0000256" key="8">
    <source>
        <dbReference type="SAM" id="SignalP"/>
    </source>
</evidence>
<keyword evidence="6" id="KW-0408">Iron</keyword>